<dbReference type="InterPro" id="IPR049304">
    <property type="entry name" value="Gly_rich_dom"/>
</dbReference>
<evidence type="ECO:0000259" key="1">
    <source>
        <dbReference type="Pfam" id="PF21722"/>
    </source>
</evidence>
<gene>
    <name evidence="2" type="ORF">UFOVP450_199</name>
</gene>
<sequence>MYGSSRDYGFLPPQFTGDVQMFNSMGTANTQYQTWNKPAGATMVYMWCVGGGGGGGGGFTRIAGANGGGGGGGASSGVASALFFAHHLPDVLRVSVGRGGPGGAANNAGTAGVGSFISAGVGLTAGTTIPNLILQSNINQPGGGGAGATGAAGTAGTVPTITTQASIGHWFYSSIFYKFQVGLVGLAGGNTTVGTAGTVSNQFILNATGPGTGGGGQVGAAQNAGGAITLQAAFDGPDFALTPAANYVPGGVTPGGAGVDGITRYKPFLAFGGTGGGSSNLTAGGRGGKGGIGCGGGGGGAGTTGGTGGDGGDGLVIIATW</sequence>
<reference evidence="2" key="1">
    <citation type="submission" date="2020-04" db="EMBL/GenBank/DDBJ databases">
        <authorList>
            <person name="Chiriac C."/>
            <person name="Salcher M."/>
            <person name="Ghai R."/>
            <person name="Kavagutti S V."/>
        </authorList>
    </citation>
    <scope>NUCLEOTIDE SEQUENCE</scope>
</reference>
<name>A0A6J5MF56_9CAUD</name>
<accession>A0A6J5MF56</accession>
<protein>
    <recommendedName>
        <fullName evidence="1">Glycine-rich domain-containing protein</fullName>
    </recommendedName>
</protein>
<organism evidence="2">
    <name type="scientific">uncultured Caudovirales phage</name>
    <dbReference type="NCBI Taxonomy" id="2100421"/>
    <lineage>
        <taxon>Viruses</taxon>
        <taxon>Duplodnaviria</taxon>
        <taxon>Heunggongvirae</taxon>
        <taxon>Uroviricota</taxon>
        <taxon>Caudoviricetes</taxon>
        <taxon>Peduoviridae</taxon>
        <taxon>Maltschvirus</taxon>
        <taxon>Maltschvirus maltsch</taxon>
    </lineage>
</organism>
<feature type="domain" description="Glycine-rich" evidence="1">
    <location>
        <begin position="30"/>
        <end position="119"/>
    </location>
</feature>
<evidence type="ECO:0000313" key="2">
    <source>
        <dbReference type="EMBL" id="CAB4143686.1"/>
    </source>
</evidence>
<dbReference type="EMBL" id="LR796421">
    <property type="protein sequence ID" value="CAB4143686.1"/>
    <property type="molecule type" value="Genomic_DNA"/>
</dbReference>
<proteinExistence type="predicted"/>
<dbReference type="Pfam" id="PF21722">
    <property type="entry name" value="Gly_rich_2"/>
    <property type="match status" value="1"/>
</dbReference>